<proteinExistence type="predicted"/>
<reference evidence="2" key="1">
    <citation type="submission" date="2022-10" db="EMBL/GenBank/DDBJ databases">
        <title>Puccinia triticina Genome sequencing and assembly.</title>
        <authorList>
            <person name="Li C."/>
        </authorList>
    </citation>
    <scope>NUCLEOTIDE SEQUENCE</scope>
    <source>
        <strain evidence="2">Pt15</strain>
    </source>
</reference>
<evidence type="ECO:0000313" key="3">
    <source>
        <dbReference type="Proteomes" id="UP001164743"/>
    </source>
</evidence>
<feature type="compositionally biased region" description="Polar residues" evidence="1">
    <location>
        <begin position="482"/>
        <end position="501"/>
    </location>
</feature>
<organism evidence="2 3">
    <name type="scientific">Puccinia triticina</name>
    <dbReference type="NCBI Taxonomy" id="208348"/>
    <lineage>
        <taxon>Eukaryota</taxon>
        <taxon>Fungi</taxon>
        <taxon>Dikarya</taxon>
        <taxon>Basidiomycota</taxon>
        <taxon>Pucciniomycotina</taxon>
        <taxon>Pucciniomycetes</taxon>
        <taxon>Pucciniales</taxon>
        <taxon>Pucciniaceae</taxon>
        <taxon>Puccinia</taxon>
    </lineage>
</organism>
<dbReference type="PANTHER" id="PTHR34862:SF1">
    <property type="entry name" value="SPARK DOMAIN-CONTAINING PROTEIN"/>
    <property type="match status" value="1"/>
</dbReference>
<dbReference type="GeneID" id="77803892"/>
<dbReference type="PANTHER" id="PTHR34862">
    <property type="entry name" value="SPARK DOMAIN-CONTAINING PROTEIN"/>
    <property type="match status" value="1"/>
</dbReference>
<feature type="compositionally biased region" description="Pro residues" evidence="1">
    <location>
        <begin position="33"/>
        <end position="53"/>
    </location>
</feature>
<keyword evidence="3" id="KW-1185">Reference proteome</keyword>
<name>A0ABY7D2R8_9BASI</name>
<feature type="region of interest" description="Disordered" evidence="1">
    <location>
        <begin position="130"/>
        <end position="152"/>
    </location>
</feature>
<dbReference type="RefSeq" id="XP_053026968.1">
    <property type="nucleotide sequence ID" value="XM_053162997.1"/>
</dbReference>
<sequence>MAPMNTYWQLLADSLSEWRERASGGSRATQLPPARPPSAPAAPLPAASPPARTPSPQLSATPQFSSPARAHAGAAADPLRPGPGPSGPPGPSSPAGSSPRRLVEQLETLAEQASVPHSVVACLRRLKASIHKRRRAPDADEESERRAKAPRTQPVFADGNAALAGYARVLSPAQAAAALPNIRAILAIIIANRPPHTPAPSTAGARLTYRARGLSPMDWLKLVEQKCPDMYVFPNAHILAGNPCVDRPALEAAMNGRGAAAPWAEKLFVRFAHAFQAHRASSRLGLTQVVLRAVYLASPTAADEAGAPLDPLVAQYIDSAPFEQLYSCCQNLVAAITNLRGLTKAKDVSFAPLACYLSSGVRGVLFGPLKARYCPPSCAAQLFHMLTMLIDRDVALPQETFWTRTQALLHDRISQALSAPTVIGPLPRADLARALSADFLQGWSRAGESSFDLVHLPQPYKPDSSFVSNLKRLLAQPESDSRSLILQTSPPSNPKTAPSSQPSAMAFSLQLISMVMMGCVLSVRETVGHPFGIPSGRPMAPQGTAATRDPVHLSPSCQVAASALLGGEVSRCANMFGLASIFEAKESLVSPINDWVSGACAASPCSKQALASASHAIKTECASDLQEGAIAAVAMYSILTHYDVTRDMFCTQYTQNSAFCLPSVLGDVEAQSGEKITLGEVVSLISGKLTEADRAFMAVPKATYCTPCAHAIVTKSATMIDAIRAHPAGIPFDYTPTSAVHQISEICGRAFEDHKLPGAVRVAAFPKTGAPGGPAADNYLA</sequence>
<feature type="region of interest" description="Disordered" evidence="1">
    <location>
        <begin position="19"/>
        <end position="101"/>
    </location>
</feature>
<dbReference type="EMBL" id="CP110434">
    <property type="protein sequence ID" value="WAQ91413.1"/>
    <property type="molecule type" value="Genomic_DNA"/>
</dbReference>
<accession>A0ABY7D2R8</accession>
<gene>
    <name evidence="2" type="ORF">PtA15_14A297</name>
</gene>
<protein>
    <submittedName>
        <fullName evidence="2">Uncharacterized protein</fullName>
    </submittedName>
</protein>
<dbReference type="Proteomes" id="UP001164743">
    <property type="component" value="Chromosome 14A"/>
</dbReference>
<feature type="compositionally biased region" description="Pro residues" evidence="1">
    <location>
        <begin position="80"/>
        <end position="92"/>
    </location>
</feature>
<evidence type="ECO:0000313" key="2">
    <source>
        <dbReference type="EMBL" id="WAQ91413.1"/>
    </source>
</evidence>
<feature type="region of interest" description="Disordered" evidence="1">
    <location>
        <begin position="478"/>
        <end position="501"/>
    </location>
</feature>
<evidence type="ECO:0000256" key="1">
    <source>
        <dbReference type="SAM" id="MobiDB-lite"/>
    </source>
</evidence>